<reference evidence="2" key="1">
    <citation type="submission" date="2013-08" db="EMBL/GenBank/DDBJ databases">
        <authorList>
            <person name="Mendez C."/>
            <person name="Richter M."/>
            <person name="Ferrer M."/>
            <person name="Sanchez J."/>
        </authorList>
    </citation>
    <scope>NUCLEOTIDE SEQUENCE</scope>
</reference>
<dbReference type="PANTHER" id="PTHR15004:SF0">
    <property type="entry name" value="GLUTAMYL-TRNA(GLN) AMIDOTRANSFERASE SUBUNIT C, MITOCHONDRIAL"/>
    <property type="match status" value="1"/>
</dbReference>
<name>T1BSX0_9ZZZZ</name>
<evidence type="ECO:0000313" key="2">
    <source>
        <dbReference type="EMBL" id="EQD76021.1"/>
    </source>
</evidence>
<proteinExistence type="inferred from homology"/>
<dbReference type="HAMAP" id="MF_00122">
    <property type="entry name" value="GatC"/>
    <property type="match status" value="1"/>
</dbReference>
<dbReference type="NCBIfam" id="TIGR00135">
    <property type="entry name" value="gatC"/>
    <property type="match status" value="1"/>
</dbReference>
<keyword evidence="2" id="KW-0436">Ligase</keyword>
<gene>
    <name evidence="2" type="ORF">B1B_01973</name>
</gene>
<dbReference type="EMBL" id="AUZY01001166">
    <property type="protein sequence ID" value="EQD76021.1"/>
    <property type="molecule type" value="Genomic_DNA"/>
</dbReference>
<dbReference type="PANTHER" id="PTHR15004">
    <property type="entry name" value="GLUTAMYL-TRNA(GLN) AMIDOTRANSFERASE SUBUNIT C, MITOCHONDRIAL"/>
    <property type="match status" value="1"/>
</dbReference>
<dbReference type="InterPro" id="IPR003837">
    <property type="entry name" value="GatC"/>
</dbReference>
<accession>T1BSX0</accession>
<comment type="caution">
    <text evidence="2">The sequence shown here is derived from an EMBL/GenBank/DDBJ whole genome shotgun (WGS) entry which is preliminary data.</text>
</comment>
<dbReference type="SUPFAM" id="SSF141000">
    <property type="entry name" value="Glu-tRNAGln amidotransferase C subunit"/>
    <property type="match status" value="1"/>
</dbReference>
<dbReference type="GO" id="GO:0016740">
    <property type="term" value="F:transferase activity"/>
    <property type="evidence" value="ECO:0007669"/>
    <property type="project" value="UniProtKB-KW"/>
</dbReference>
<organism evidence="2">
    <name type="scientific">mine drainage metagenome</name>
    <dbReference type="NCBI Taxonomy" id="410659"/>
    <lineage>
        <taxon>unclassified sequences</taxon>
        <taxon>metagenomes</taxon>
        <taxon>ecological metagenomes</taxon>
    </lineage>
</organism>
<dbReference type="GO" id="GO:0070681">
    <property type="term" value="P:glutaminyl-tRNAGln biosynthesis via transamidation"/>
    <property type="evidence" value="ECO:0007669"/>
    <property type="project" value="TreeGrafter"/>
</dbReference>
<keyword evidence="2" id="KW-0808">Transferase</keyword>
<dbReference type="Pfam" id="PF02686">
    <property type="entry name" value="GatC"/>
    <property type="match status" value="1"/>
</dbReference>
<feature type="compositionally biased region" description="Basic and acidic residues" evidence="1">
    <location>
        <begin position="63"/>
        <end position="78"/>
    </location>
</feature>
<feature type="region of interest" description="Disordered" evidence="1">
    <location>
        <begin position="55"/>
        <end position="84"/>
    </location>
</feature>
<dbReference type="EC" id="6.3.5.-" evidence="2"/>
<reference evidence="2" key="2">
    <citation type="journal article" date="2014" name="ISME J.">
        <title>Microbial stratification in low pH oxic and suboxic macroscopic growths along an acid mine drainage.</title>
        <authorList>
            <person name="Mendez-Garcia C."/>
            <person name="Mesa V."/>
            <person name="Sprenger R.R."/>
            <person name="Richter M."/>
            <person name="Diez M.S."/>
            <person name="Solano J."/>
            <person name="Bargiela R."/>
            <person name="Golyshina O.V."/>
            <person name="Manteca A."/>
            <person name="Ramos J.L."/>
            <person name="Gallego J.R."/>
            <person name="Llorente I."/>
            <person name="Martins Dos Santos V.A."/>
            <person name="Jensen O.N."/>
            <person name="Pelaez A.I."/>
            <person name="Sanchez J."/>
            <person name="Ferrer M."/>
        </authorList>
    </citation>
    <scope>NUCLEOTIDE SEQUENCE</scope>
</reference>
<dbReference type="AlphaFoldDB" id="T1BSX0"/>
<dbReference type="GO" id="GO:0016874">
    <property type="term" value="F:ligase activity"/>
    <property type="evidence" value="ECO:0007669"/>
    <property type="project" value="UniProtKB-KW"/>
</dbReference>
<dbReference type="InterPro" id="IPR036113">
    <property type="entry name" value="Asp/Glu-ADT_sf_sub_c"/>
</dbReference>
<dbReference type="Gene3D" id="1.10.20.60">
    <property type="entry name" value="Glu-tRNAGln amidotransferase C subunit, N-terminal domain"/>
    <property type="match status" value="1"/>
</dbReference>
<dbReference type="GO" id="GO:0006450">
    <property type="term" value="P:regulation of translational fidelity"/>
    <property type="evidence" value="ECO:0007669"/>
    <property type="project" value="InterPro"/>
</dbReference>
<sequence length="95" mass="10809">MAFARAEIERLAALACLDIGREDLERLGGELTRILEFVSQLETGATDEIEPLTHPLDLSQPLRPDEVTEPVDRERYQRDAPQSEDGYYLVPRVIE</sequence>
<protein>
    <submittedName>
        <fullName evidence="2">Glu-tRNAGln amidotransferase, C subunit</fullName>
        <ecNumber evidence="2">6.3.5.-</ecNumber>
    </submittedName>
</protein>
<evidence type="ECO:0000256" key="1">
    <source>
        <dbReference type="SAM" id="MobiDB-lite"/>
    </source>
</evidence>